<evidence type="ECO:0008006" key="4">
    <source>
        <dbReference type="Google" id="ProtNLM"/>
    </source>
</evidence>
<evidence type="ECO:0000313" key="2">
    <source>
        <dbReference type="EMBL" id="RIB19495.1"/>
    </source>
</evidence>
<dbReference type="EMBL" id="QKWP01000470">
    <property type="protein sequence ID" value="RIB19495.1"/>
    <property type="molecule type" value="Genomic_DNA"/>
</dbReference>
<comment type="caution">
    <text evidence="2">The sequence shown here is derived from an EMBL/GenBank/DDBJ whole genome shotgun (WGS) entry which is preliminary data.</text>
</comment>
<gene>
    <name evidence="2" type="ORF">C2G38_1261721</name>
</gene>
<name>A0A397VAM7_9GLOM</name>
<feature type="signal peptide" evidence="1">
    <location>
        <begin position="1"/>
        <end position="23"/>
    </location>
</feature>
<evidence type="ECO:0000256" key="1">
    <source>
        <dbReference type="SAM" id="SignalP"/>
    </source>
</evidence>
<organism evidence="2 3">
    <name type="scientific">Gigaspora rosea</name>
    <dbReference type="NCBI Taxonomy" id="44941"/>
    <lineage>
        <taxon>Eukaryota</taxon>
        <taxon>Fungi</taxon>
        <taxon>Fungi incertae sedis</taxon>
        <taxon>Mucoromycota</taxon>
        <taxon>Glomeromycotina</taxon>
        <taxon>Glomeromycetes</taxon>
        <taxon>Diversisporales</taxon>
        <taxon>Gigasporaceae</taxon>
        <taxon>Gigaspora</taxon>
    </lineage>
</organism>
<feature type="chain" id="PRO_5017466671" description="MD-2-related lipid-recognition domain-containing protein" evidence="1">
    <location>
        <begin position="24"/>
        <end position="155"/>
    </location>
</feature>
<dbReference type="AlphaFoldDB" id="A0A397VAM7"/>
<reference evidence="2 3" key="1">
    <citation type="submission" date="2018-06" db="EMBL/GenBank/DDBJ databases">
        <title>Comparative genomics reveals the genomic features of Rhizophagus irregularis, R. cerebriforme, R. diaphanum and Gigaspora rosea, and their symbiotic lifestyle signature.</title>
        <authorList>
            <person name="Morin E."/>
            <person name="San Clemente H."/>
            <person name="Chen E.C.H."/>
            <person name="De La Providencia I."/>
            <person name="Hainaut M."/>
            <person name="Kuo A."/>
            <person name="Kohler A."/>
            <person name="Murat C."/>
            <person name="Tang N."/>
            <person name="Roy S."/>
            <person name="Loubradou J."/>
            <person name="Henrissat B."/>
            <person name="Grigoriev I.V."/>
            <person name="Corradi N."/>
            <person name="Roux C."/>
            <person name="Martin F.M."/>
        </authorList>
    </citation>
    <scope>NUCLEOTIDE SEQUENCE [LARGE SCALE GENOMIC DNA]</scope>
    <source>
        <strain evidence="2 3">DAOM 194757</strain>
    </source>
</reference>
<proteinExistence type="predicted"/>
<sequence>MKIMNKNFTFIFMLLSIFSIVKANAPWEDCSIEGISTLAFDVQFSPDPITKPGKDVTTFTANGGIIRSNGTSQGSSHGDVFSKYALIHVDYVSSIEGGNQASFKFPVPSGNKDFSMQFHIATPFSTHQYHILRFSLWDMDEHIGCVRFVRNSFQN</sequence>
<keyword evidence="1" id="KW-0732">Signal</keyword>
<evidence type="ECO:0000313" key="3">
    <source>
        <dbReference type="Proteomes" id="UP000266673"/>
    </source>
</evidence>
<accession>A0A397VAM7</accession>
<protein>
    <recommendedName>
        <fullName evidence="4">MD-2-related lipid-recognition domain-containing protein</fullName>
    </recommendedName>
</protein>
<dbReference type="OrthoDB" id="2490746at2759"/>
<keyword evidence="3" id="KW-1185">Reference proteome</keyword>
<dbReference type="Proteomes" id="UP000266673">
    <property type="component" value="Unassembled WGS sequence"/>
</dbReference>